<name>A0A0U5ASY4_9BACT</name>
<protein>
    <submittedName>
        <fullName evidence="9">Fimbrial protein</fullName>
    </submittedName>
</protein>
<evidence type="ECO:0000256" key="4">
    <source>
        <dbReference type="ARBA" id="ARBA00022519"/>
    </source>
</evidence>
<organism evidence="9 10">
    <name type="scientific">Caldimicrobium thiodismutans</name>
    <dbReference type="NCBI Taxonomy" id="1653476"/>
    <lineage>
        <taxon>Bacteria</taxon>
        <taxon>Pseudomonadati</taxon>
        <taxon>Thermodesulfobacteriota</taxon>
        <taxon>Thermodesulfobacteria</taxon>
        <taxon>Thermodesulfobacteriales</taxon>
        <taxon>Thermodesulfobacteriaceae</taxon>
        <taxon>Caldimicrobium</taxon>
    </lineage>
</organism>
<dbReference type="SUPFAM" id="SSF54523">
    <property type="entry name" value="Pili subunits"/>
    <property type="match status" value="1"/>
</dbReference>
<evidence type="ECO:0000256" key="7">
    <source>
        <dbReference type="ARBA" id="ARBA00023136"/>
    </source>
</evidence>
<dbReference type="Pfam" id="PF07963">
    <property type="entry name" value="N_methyl"/>
    <property type="match status" value="1"/>
</dbReference>
<evidence type="ECO:0000256" key="3">
    <source>
        <dbReference type="ARBA" id="ARBA00022481"/>
    </source>
</evidence>
<keyword evidence="2" id="KW-1003">Cell membrane</keyword>
<evidence type="ECO:0000313" key="9">
    <source>
        <dbReference type="EMBL" id="BAU24017.1"/>
    </source>
</evidence>
<evidence type="ECO:0000256" key="1">
    <source>
        <dbReference type="ARBA" id="ARBA00004377"/>
    </source>
</evidence>
<evidence type="ECO:0000256" key="2">
    <source>
        <dbReference type="ARBA" id="ARBA00022475"/>
    </source>
</evidence>
<evidence type="ECO:0000256" key="6">
    <source>
        <dbReference type="ARBA" id="ARBA00022989"/>
    </source>
</evidence>
<keyword evidence="4" id="KW-0997">Cell inner membrane</keyword>
<dbReference type="InterPro" id="IPR045584">
    <property type="entry name" value="Pilin-like"/>
</dbReference>
<reference evidence="9 10" key="1">
    <citation type="journal article" date="2016" name="Int. J. Syst. Evol. Microbiol.">
        <title>Caldimicrobium thiodismutans sp. nov., a sulfur-disproportionating bacterium isolated from a hot spring, and emended description of the genus Caldimicrobium.</title>
        <authorList>
            <person name="Kojima H."/>
            <person name="Umezawa K."/>
            <person name="Fukui M."/>
        </authorList>
    </citation>
    <scope>NUCLEOTIDE SEQUENCE [LARGE SCALE GENOMIC DNA]</scope>
    <source>
        <strain evidence="9 10">TF1</strain>
    </source>
</reference>
<dbReference type="PATRIC" id="fig|1653476.3.peg.1725"/>
<dbReference type="Gene3D" id="3.30.700.10">
    <property type="entry name" value="Glycoprotein, Type 4 Pilin"/>
    <property type="match status" value="1"/>
</dbReference>
<keyword evidence="7 8" id="KW-0472">Membrane</keyword>
<keyword evidence="3" id="KW-0488">Methylation</keyword>
<dbReference type="STRING" id="1653476.THC_1657"/>
<dbReference type="InterPro" id="IPR012902">
    <property type="entry name" value="N_methyl_site"/>
</dbReference>
<dbReference type="PANTHER" id="PTHR39583">
    <property type="entry name" value="TYPE II SECRETION SYSTEM PROTEIN J-RELATED"/>
    <property type="match status" value="1"/>
</dbReference>
<evidence type="ECO:0000256" key="5">
    <source>
        <dbReference type="ARBA" id="ARBA00022692"/>
    </source>
</evidence>
<feature type="transmembrane region" description="Helical" evidence="8">
    <location>
        <begin position="12"/>
        <end position="36"/>
    </location>
</feature>
<dbReference type="EMBL" id="AP014945">
    <property type="protein sequence ID" value="BAU24017.1"/>
    <property type="molecule type" value="Genomic_DNA"/>
</dbReference>
<sequence>MRKLRGSKVGGFTLVELMIVIAIIAILASIAIPQYLKYQRKSKVSSYALPVARACAMDMVTACVENPSNYTVTQTSTPNCFSNGSQTFNTAGGDVTLATTPGTCSNDGKLSGASVTGNLTAASDYIAKCTIDNQNIKCVVEGQ</sequence>
<keyword evidence="5 8" id="KW-0812">Transmembrane</keyword>
<dbReference type="AlphaFoldDB" id="A0A0U5ASY4"/>
<proteinExistence type="predicted"/>
<evidence type="ECO:0000313" key="10">
    <source>
        <dbReference type="Proteomes" id="UP000068196"/>
    </source>
</evidence>
<dbReference type="OrthoDB" id="15458at2"/>
<reference evidence="10" key="2">
    <citation type="journal article" date="2016" name="Int. J. Syst. Evol. Microbiol.">
        <title>Caldimicrobium thiodismutans sp. nov., a sulfur-disproportionating bacterium isolated from a hot spring.</title>
        <authorList>
            <person name="Kojima H."/>
            <person name="Umezawa K."/>
            <person name="Fukui M."/>
        </authorList>
    </citation>
    <scope>NUCLEOTIDE SEQUENCE [LARGE SCALE GENOMIC DNA]</scope>
    <source>
        <strain evidence="10">TF1</strain>
    </source>
</reference>
<dbReference type="RefSeq" id="WP_068516009.1">
    <property type="nucleotide sequence ID" value="NZ_AP014945.1"/>
</dbReference>
<dbReference type="InterPro" id="IPR051621">
    <property type="entry name" value="T2SS_protein_J"/>
</dbReference>
<dbReference type="NCBIfam" id="TIGR02532">
    <property type="entry name" value="IV_pilin_GFxxxE"/>
    <property type="match status" value="1"/>
</dbReference>
<dbReference type="PROSITE" id="PS00409">
    <property type="entry name" value="PROKAR_NTER_METHYL"/>
    <property type="match status" value="1"/>
</dbReference>
<keyword evidence="10" id="KW-1185">Reference proteome</keyword>
<evidence type="ECO:0000256" key="8">
    <source>
        <dbReference type="SAM" id="Phobius"/>
    </source>
</evidence>
<comment type="subcellular location">
    <subcellularLocation>
        <location evidence="1">Cell inner membrane</location>
        <topology evidence="1">Single-pass membrane protein</topology>
    </subcellularLocation>
</comment>
<dbReference type="Proteomes" id="UP000068196">
    <property type="component" value="Chromosome"/>
</dbReference>
<gene>
    <name evidence="9" type="ORF">THC_1657</name>
</gene>
<dbReference type="GO" id="GO:0005886">
    <property type="term" value="C:plasma membrane"/>
    <property type="evidence" value="ECO:0007669"/>
    <property type="project" value="UniProtKB-SubCell"/>
</dbReference>
<keyword evidence="6 8" id="KW-1133">Transmembrane helix</keyword>
<dbReference type="KEGG" id="cthi:THC_1657"/>
<dbReference type="PANTHER" id="PTHR39583:SF2">
    <property type="entry name" value="TYPE II SECRETION SYSTEM PROTEIN J"/>
    <property type="match status" value="1"/>
</dbReference>
<accession>A0A0U5ASY4</accession>